<proteinExistence type="predicted"/>
<evidence type="ECO:0000313" key="2">
    <source>
        <dbReference type="Proteomes" id="UP000292372"/>
    </source>
</evidence>
<name>A0A4Q9FPU4_9FLAO</name>
<dbReference type="EMBL" id="SIRS01000005">
    <property type="protein sequence ID" value="TBN14679.1"/>
    <property type="molecule type" value="Genomic_DNA"/>
</dbReference>
<organism evidence="1 2">
    <name type="scientific">Hyunsoonleella pacifica</name>
    <dbReference type="NCBI Taxonomy" id="1080224"/>
    <lineage>
        <taxon>Bacteria</taxon>
        <taxon>Pseudomonadati</taxon>
        <taxon>Bacteroidota</taxon>
        <taxon>Flavobacteriia</taxon>
        <taxon>Flavobacteriales</taxon>
        <taxon>Flavobacteriaceae</taxon>
    </lineage>
</organism>
<reference evidence="1 2" key="1">
    <citation type="journal article" date="2015" name="Int. J. Syst. Evol. Microbiol.">
        <title>Hyunsoonleella pacifica sp. nov., isolated from seawater of South Pacific Gyre.</title>
        <authorList>
            <person name="Gao X."/>
            <person name="Zhang Z."/>
            <person name="Dai X."/>
            <person name="Zhang X.H."/>
        </authorList>
    </citation>
    <scope>NUCLEOTIDE SEQUENCE [LARGE SCALE GENOMIC DNA]</scope>
    <source>
        <strain evidence="1 2">SW033</strain>
    </source>
</reference>
<dbReference type="Pfam" id="PF08811">
    <property type="entry name" value="DUF1800"/>
    <property type="match status" value="1"/>
</dbReference>
<dbReference type="Proteomes" id="UP000292372">
    <property type="component" value="Unassembled WGS sequence"/>
</dbReference>
<dbReference type="InterPro" id="IPR014917">
    <property type="entry name" value="DUF1800"/>
</dbReference>
<evidence type="ECO:0000313" key="1">
    <source>
        <dbReference type="EMBL" id="TBN14679.1"/>
    </source>
</evidence>
<protein>
    <submittedName>
        <fullName evidence="1">DUF1800 domain-containing protein</fullName>
    </submittedName>
</protein>
<dbReference type="RefSeq" id="WP_130937799.1">
    <property type="nucleotide sequence ID" value="NZ_BMEE01000002.1"/>
</dbReference>
<dbReference type="OrthoDB" id="9772295at2"/>
<comment type="caution">
    <text evidence="1">The sequence shown here is derived from an EMBL/GenBank/DDBJ whole genome shotgun (WGS) entry which is preliminary data.</text>
</comment>
<sequence length="463" mass="54029">MKTSYIQHLYRRIGFGILPSTLQTISPKSKAQIVDDLIKASKNTTKLEVDISEIKDIFGGMMMSGSKLDADTRRKIQKISRKKQLELNVSWINRLANSSEVLREKMTLFWANHFVCEDNSIVYIQQFNNTLRQYALGNFGDFVKAISKEAAMTKYLNTKQNRKQKPNENFARELMELFTLGEGHYTEQDIKESARAFTGYSHNLRGDFLFRKRQHDYTDKTFFGKTGNFNGEDIIDIILEERQCAKYICTKIYRYFVNDIIDENHINAMTDVFYKDYSIEHLMRFVLTSNWFYDDKNIGSKIKSPVEFLVGLKHTVPVTFKNEKQVLQIQRLLGQILLDPPNVAGWKGGRNWIDSNTIILRLKLPSLLLNNAYISNVKNGNDDAMIDIKKQQFKKKYGKRFNTVTNWDYFKKHYKEVALQDINTHILACPLSEDAKTYLQSLQKVSKQEYCIQLMSLPEYQMC</sequence>
<accession>A0A4Q9FPU4</accession>
<keyword evidence="2" id="KW-1185">Reference proteome</keyword>
<gene>
    <name evidence="1" type="ORF">EYD46_14015</name>
</gene>
<dbReference type="AlphaFoldDB" id="A0A4Q9FPU4"/>